<comment type="caution">
    <text evidence="1">The sequence shown here is derived from an EMBL/GenBank/DDBJ whole genome shotgun (WGS) entry which is preliminary data.</text>
</comment>
<accession>A0ACC1QFC1</accession>
<gene>
    <name evidence="1" type="ORF">NLG97_g9673</name>
</gene>
<proteinExistence type="predicted"/>
<evidence type="ECO:0000313" key="2">
    <source>
        <dbReference type="Proteomes" id="UP001148737"/>
    </source>
</evidence>
<dbReference type="Proteomes" id="UP001148737">
    <property type="component" value="Unassembled WGS sequence"/>
</dbReference>
<protein>
    <submittedName>
        <fullName evidence="1">Uncharacterized protein</fullName>
    </submittedName>
</protein>
<dbReference type="EMBL" id="JANAKD010002090">
    <property type="protein sequence ID" value="KAJ3474835.1"/>
    <property type="molecule type" value="Genomic_DNA"/>
</dbReference>
<sequence length="185" mass="19708">MFLIDSSQWPGMMLGGDMLPAQSPSRTVSRLVKDECDRHWRRWMDLVWHQGAGAPWLTIGAVAYGEGCAMLAASGDAKSAGWYLFACLELALFPAGRLDEALQASGFWLLGGVGGLVMFAGSGYLRRYRKTGGTGKRLVIVGAAATCEGEQKGETEGLGRPWAPTKCQQSRLGPLNGAMSAATPP</sequence>
<name>A0ACC1QFC1_9HYPO</name>
<reference evidence="1" key="1">
    <citation type="submission" date="2022-07" db="EMBL/GenBank/DDBJ databases">
        <title>Genome Sequence of Lecanicillium saksenae.</title>
        <authorList>
            <person name="Buettner E."/>
        </authorList>
    </citation>
    <scope>NUCLEOTIDE SEQUENCE</scope>
    <source>
        <strain evidence="1">VT-O1</strain>
    </source>
</reference>
<keyword evidence="2" id="KW-1185">Reference proteome</keyword>
<evidence type="ECO:0000313" key="1">
    <source>
        <dbReference type="EMBL" id="KAJ3474835.1"/>
    </source>
</evidence>
<organism evidence="1 2">
    <name type="scientific">Lecanicillium saksenae</name>
    <dbReference type="NCBI Taxonomy" id="468837"/>
    <lineage>
        <taxon>Eukaryota</taxon>
        <taxon>Fungi</taxon>
        <taxon>Dikarya</taxon>
        <taxon>Ascomycota</taxon>
        <taxon>Pezizomycotina</taxon>
        <taxon>Sordariomycetes</taxon>
        <taxon>Hypocreomycetidae</taxon>
        <taxon>Hypocreales</taxon>
        <taxon>Cordycipitaceae</taxon>
        <taxon>Lecanicillium</taxon>
    </lineage>
</organism>